<sequence>MKHLHMQALAGSAQIITKTGGEDDPAGIVNKALEDLTRTVDDRLKAVEEKAGSDKLEERLKALETKANRPDGGFGGSGHDDITEERKAFAAYLTRGDAMPSEERKALTVSSDPGGGYLAPAEMANEFIRDLYEFSPVRSVATVSSTGGASVIYPKRTGITNATWGGETQEQQESQPGFGQAEIPVKELKTYVDVSNQLLADSAGQAEAEVNLALSEDFGVKEGAAFVNGNGVLQPEGFMTNADIKPLANGHAANIDPAALIALLYSLPATYRNRGAWAMNGTTLGRLRTLKDGDGRFLWQPSYQEGQPETLLGRPVVEMTDMPGIEENAFPIIYGDFSAYRIVDRIGLSVLVNPYLLATSGLTRIHATRRVGGKVLQAARFRKLKMATK</sequence>
<evidence type="ECO:0000313" key="4">
    <source>
        <dbReference type="Proteomes" id="UP000307874"/>
    </source>
</evidence>
<dbReference type="Gene3D" id="3.30.2400.10">
    <property type="entry name" value="Major capsid protein gp5"/>
    <property type="match status" value="1"/>
</dbReference>
<dbReference type="Gene3D" id="3.30.2320.10">
    <property type="entry name" value="hypothetical protein PF0899 domain"/>
    <property type="match status" value="1"/>
</dbReference>
<dbReference type="OrthoDB" id="9786516at2"/>
<dbReference type="RefSeq" id="WP_138748475.1">
    <property type="nucleotide sequence ID" value="NZ_VCLB01000005.1"/>
</dbReference>
<evidence type="ECO:0000259" key="2">
    <source>
        <dbReference type="Pfam" id="PF05065"/>
    </source>
</evidence>
<dbReference type="Proteomes" id="UP000307874">
    <property type="component" value="Unassembled WGS sequence"/>
</dbReference>
<dbReference type="AlphaFoldDB" id="A0A5C4JRK6"/>
<dbReference type="NCBIfam" id="TIGR01554">
    <property type="entry name" value="major_cap_HK97"/>
    <property type="match status" value="1"/>
</dbReference>
<evidence type="ECO:0000256" key="1">
    <source>
        <dbReference type="ARBA" id="ARBA00004328"/>
    </source>
</evidence>
<keyword evidence="4" id="KW-1185">Reference proteome</keyword>
<protein>
    <submittedName>
        <fullName evidence="3">Phage major capsid protein</fullName>
    </submittedName>
</protein>
<proteinExistence type="predicted"/>
<gene>
    <name evidence="3" type="ORF">FF124_10725</name>
</gene>
<reference evidence="3 4" key="2">
    <citation type="submission" date="2019-06" db="EMBL/GenBank/DDBJ databases">
        <title>Martelella lutilitoris sp. nov., isolated from a tidal mudflat.</title>
        <authorList>
            <person name="Kim Y.-J."/>
        </authorList>
    </citation>
    <scope>NUCLEOTIDE SEQUENCE [LARGE SCALE GENOMIC DNA]</scope>
    <source>
        <strain evidence="3 4">GH2-6</strain>
    </source>
</reference>
<organism evidence="3 4">
    <name type="scientific">Martelella lutilitoris</name>
    <dbReference type="NCBI Taxonomy" id="2583532"/>
    <lineage>
        <taxon>Bacteria</taxon>
        <taxon>Pseudomonadati</taxon>
        <taxon>Pseudomonadota</taxon>
        <taxon>Alphaproteobacteria</taxon>
        <taxon>Hyphomicrobiales</taxon>
        <taxon>Aurantimonadaceae</taxon>
        <taxon>Martelella</taxon>
    </lineage>
</organism>
<dbReference type="SUPFAM" id="SSF56563">
    <property type="entry name" value="Major capsid protein gp5"/>
    <property type="match status" value="1"/>
</dbReference>
<evidence type="ECO:0000313" key="3">
    <source>
        <dbReference type="EMBL" id="TNB48046.1"/>
    </source>
</evidence>
<accession>A0A5C4JRK6</accession>
<dbReference type="EMBL" id="VCLB01000005">
    <property type="protein sequence ID" value="TNB48046.1"/>
    <property type="molecule type" value="Genomic_DNA"/>
</dbReference>
<comment type="caution">
    <text evidence="3">The sequence shown here is derived from an EMBL/GenBank/DDBJ whole genome shotgun (WGS) entry which is preliminary data.</text>
</comment>
<dbReference type="InterPro" id="IPR024455">
    <property type="entry name" value="Phage_capsid"/>
</dbReference>
<feature type="domain" description="Phage capsid-like C-terminal" evidence="2">
    <location>
        <begin position="115"/>
        <end position="385"/>
    </location>
</feature>
<comment type="subcellular location">
    <subcellularLocation>
        <location evidence="1">Virion</location>
    </subcellularLocation>
</comment>
<name>A0A5C4JRK6_9HYPH</name>
<dbReference type="Pfam" id="PF05065">
    <property type="entry name" value="Phage_capsid"/>
    <property type="match status" value="1"/>
</dbReference>
<dbReference type="InterPro" id="IPR054612">
    <property type="entry name" value="Phage_capsid-like_C"/>
</dbReference>
<reference evidence="3 4" key="1">
    <citation type="submission" date="2019-05" db="EMBL/GenBank/DDBJ databases">
        <authorList>
            <person name="Lee S.D."/>
        </authorList>
    </citation>
    <scope>NUCLEOTIDE SEQUENCE [LARGE SCALE GENOMIC DNA]</scope>
    <source>
        <strain evidence="3 4">GH2-6</strain>
    </source>
</reference>